<keyword evidence="2" id="KW-1185">Reference proteome</keyword>
<comment type="caution">
    <text evidence="1">The sequence shown here is derived from an EMBL/GenBank/DDBJ whole genome shotgun (WGS) entry which is preliminary data.</text>
</comment>
<evidence type="ECO:0000313" key="2">
    <source>
        <dbReference type="Proteomes" id="UP000799444"/>
    </source>
</evidence>
<dbReference type="EMBL" id="ML996112">
    <property type="protein sequence ID" value="KAF2738002.1"/>
    <property type="molecule type" value="Genomic_DNA"/>
</dbReference>
<dbReference type="Proteomes" id="UP000799444">
    <property type="component" value="Unassembled WGS sequence"/>
</dbReference>
<proteinExistence type="predicted"/>
<protein>
    <submittedName>
        <fullName evidence="1">Uncharacterized protein</fullName>
    </submittedName>
</protein>
<reference evidence="1" key="1">
    <citation type="journal article" date="2020" name="Stud. Mycol.">
        <title>101 Dothideomycetes genomes: a test case for predicting lifestyles and emergence of pathogens.</title>
        <authorList>
            <person name="Haridas S."/>
            <person name="Albert R."/>
            <person name="Binder M."/>
            <person name="Bloem J."/>
            <person name="Labutti K."/>
            <person name="Salamov A."/>
            <person name="Andreopoulos B."/>
            <person name="Baker S."/>
            <person name="Barry K."/>
            <person name="Bills G."/>
            <person name="Bluhm B."/>
            <person name="Cannon C."/>
            <person name="Castanera R."/>
            <person name="Culley D."/>
            <person name="Daum C."/>
            <person name="Ezra D."/>
            <person name="Gonzalez J."/>
            <person name="Henrissat B."/>
            <person name="Kuo A."/>
            <person name="Liang C."/>
            <person name="Lipzen A."/>
            <person name="Lutzoni F."/>
            <person name="Magnuson J."/>
            <person name="Mondo S."/>
            <person name="Nolan M."/>
            <person name="Ohm R."/>
            <person name="Pangilinan J."/>
            <person name="Park H.-J."/>
            <person name="Ramirez L."/>
            <person name="Alfaro M."/>
            <person name="Sun H."/>
            <person name="Tritt A."/>
            <person name="Yoshinaga Y."/>
            <person name="Zwiers L.-H."/>
            <person name="Turgeon B."/>
            <person name="Goodwin S."/>
            <person name="Spatafora J."/>
            <person name="Crous P."/>
            <person name="Grigoriev I."/>
        </authorList>
    </citation>
    <scope>NUCLEOTIDE SEQUENCE</scope>
    <source>
        <strain evidence="1">CBS 125425</strain>
    </source>
</reference>
<dbReference type="AlphaFoldDB" id="A0A9P4R2K2"/>
<name>A0A9P4R2K2_9PLEO</name>
<evidence type="ECO:0000313" key="1">
    <source>
        <dbReference type="EMBL" id="KAF2738002.1"/>
    </source>
</evidence>
<organism evidence="1 2">
    <name type="scientific">Polyplosphaeria fusca</name>
    <dbReference type="NCBI Taxonomy" id="682080"/>
    <lineage>
        <taxon>Eukaryota</taxon>
        <taxon>Fungi</taxon>
        <taxon>Dikarya</taxon>
        <taxon>Ascomycota</taxon>
        <taxon>Pezizomycotina</taxon>
        <taxon>Dothideomycetes</taxon>
        <taxon>Pleosporomycetidae</taxon>
        <taxon>Pleosporales</taxon>
        <taxon>Tetraplosphaeriaceae</taxon>
        <taxon>Polyplosphaeria</taxon>
    </lineage>
</organism>
<accession>A0A9P4R2K2</accession>
<sequence length="189" mass="21129">MRVEQSFCPHALCAALRSGNEEPSPFSFMALDPAVCSGCQNSLACVRPVFPPSLSCHRARLCTTRFDAALCNNGLLNVVGVRGYGSCYTSYFHVLGSLERRSPCGGICWRVRLDVVQQLQETSGSYYGQVSNARHSATNHSRRKYLPSYEERKDRMSSIDNDESVFWKCLDMFSTSRFTLTSVDGAERQ</sequence>
<gene>
    <name evidence="1" type="ORF">EJ04DRAFT_589768</name>
</gene>